<dbReference type="PANTHER" id="PTHR19282:SF544">
    <property type="entry name" value="TETRASPANIN"/>
    <property type="match status" value="1"/>
</dbReference>
<dbReference type="InterPro" id="IPR018499">
    <property type="entry name" value="Tetraspanin/Peripherin"/>
</dbReference>
<evidence type="ECO:0000256" key="4">
    <source>
        <dbReference type="ARBA" id="ARBA00022989"/>
    </source>
</evidence>
<dbReference type="PROSITE" id="PS00421">
    <property type="entry name" value="TM4_1"/>
    <property type="match status" value="1"/>
</dbReference>
<proteinExistence type="inferred from homology"/>
<dbReference type="InterPro" id="IPR000301">
    <property type="entry name" value="Tetraspanin_animals"/>
</dbReference>
<organism evidence="7 8">
    <name type="scientific">Batillaria attramentaria</name>
    <dbReference type="NCBI Taxonomy" id="370345"/>
    <lineage>
        <taxon>Eukaryota</taxon>
        <taxon>Metazoa</taxon>
        <taxon>Spiralia</taxon>
        <taxon>Lophotrochozoa</taxon>
        <taxon>Mollusca</taxon>
        <taxon>Gastropoda</taxon>
        <taxon>Caenogastropoda</taxon>
        <taxon>Sorbeoconcha</taxon>
        <taxon>Cerithioidea</taxon>
        <taxon>Batillariidae</taxon>
        <taxon>Batillaria</taxon>
    </lineage>
</organism>
<dbReference type="Proteomes" id="UP001519460">
    <property type="component" value="Unassembled WGS sequence"/>
</dbReference>
<accession>A0ABD0J7U3</accession>
<evidence type="ECO:0000313" key="7">
    <source>
        <dbReference type="EMBL" id="KAK7464569.1"/>
    </source>
</evidence>
<dbReference type="GO" id="GO:0016020">
    <property type="term" value="C:membrane"/>
    <property type="evidence" value="ECO:0007669"/>
    <property type="project" value="UniProtKB-SubCell"/>
</dbReference>
<protein>
    <recommendedName>
        <fullName evidence="9">Tetraspanin</fullName>
    </recommendedName>
</protein>
<keyword evidence="4 6" id="KW-1133">Transmembrane helix</keyword>
<comment type="similarity">
    <text evidence="2">Belongs to the tetraspanin (TM4SF) family.</text>
</comment>
<evidence type="ECO:0000256" key="1">
    <source>
        <dbReference type="ARBA" id="ARBA00004141"/>
    </source>
</evidence>
<dbReference type="AlphaFoldDB" id="A0ABD0J7U3"/>
<evidence type="ECO:0000256" key="2">
    <source>
        <dbReference type="ARBA" id="ARBA00006840"/>
    </source>
</evidence>
<keyword evidence="5 6" id="KW-0472">Membrane</keyword>
<feature type="transmembrane region" description="Helical" evidence="6">
    <location>
        <begin position="222"/>
        <end position="246"/>
    </location>
</feature>
<dbReference type="Pfam" id="PF00335">
    <property type="entry name" value="Tetraspanin"/>
    <property type="match status" value="1"/>
</dbReference>
<gene>
    <name evidence="7" type="ORF">BaRGS_00037879</name>
</gene>
<sequence>MPVTGAGGVATKYTLVLINFLFVVLGIAAVTAGGWVLLQDEELRPLTFLGVVTNDLGMLQNAAILMITSGIIVFALGILGCCGAYRELKCMLGLYIGLIVLVIFVTVAACAVTFLYRDEVEEKLLDRLREGVVYEYQGFTSSERPFSTALDYAQIESSNWTVRNSAVIPISCCVIDKDAYEEGQFYIIQDRTCAQSPNSTNSHIDTPCYGKLKTWMEEQVHVMGGVVIAMIVLEVLAIVFAVLMIMPARKNTDYLYRV</sequence>
<dbReference type="EMBL" id="JACVVK020000585">
    <property type="protein sequence ID" value="KAK7464569.1"/>
    <property type="molecule type" value="Genomic_DNA"/>
</dbReference>
<keyword evidence="8" id="KW-1185">Reference proteome</keyword>
<keyword evidence="3 6" id="KW-0812">Transmembrane</keyword>
<evidence type="ECO:0000313" key="8">
    <source>
        <dbReference type="Proteomes" id="UP001519460"/>
    </source>
</evidence>
<dbReference type="PANTHER" id="PTHR19282">
    <property type="entry name" value="TETRASPANIN"/>
    <property type="match status" value="1"/>
</dbReference>
<dbReference type="PRINTS" id="PR00259">
    <property type="entry name" value="TMFOUR"/>
</dbReference>
<reference evidence="7 8" key="1">
    <citation type="journal article" date="2023" name="Sci. Data">
        <title>Genome assembly of the Korean intertidal mud-creeper Batillaria attramentaria.</title>
        <authorList>
            <person name="Patra A.K."/>
            <person name="Ho P.T."/>
            <person name="Jun S."/>
            <person name="Lee S.J."/>
            <person name="Kim Y."/>
            <person name="Won Y.J."/>
        </authorList>
    </citation>
    <scope>NUCLEOTIDE SEQUENCE [LARGE SCALE GENOMIC DNA]</scope>
    <source>
        <strain evidence="7">Wonlab-2016</strain>
    </source>
</reference>
<dbReference type="PIRSF" id="PIRSF002419">
    <property type="entry name" value="Tetraspanin"/>
    <property type="match status" value="1"/>
</dbReference>
<evidence type="ECO:0008006" key="9">
    <source>
        <dbReference type="Google" id="ProtNLM"/>
    </source>
</evidence>
<name>A0ABD0J7U3_9CAEN</name>
<dbReference type="InterPro" id="IPR018503">
    <property type="entry name" value="Tetraspanin_CS"/>
</dbReference>
<comment type="caution">
    <text evidence="7">The sequence shown here is derived from an EMBL/GenBank/DDBJ whole genome shotgun (WGS) entry which is preliminary data.</text>
</comment>
<feature type="transmembrane region" description="Helical" evidence="6">
    <location>
        <begin position="58"/>
        <end position="85"/>
    </location>
</feature>
<feature type="transmembrane region" description="Helical" evidence="6">
    <location>
        <begin position="92"/>
        <end position="116"/>
    </location>
</feature>
<evidence type="ECO:0000256" key="5">
    <source>
        <dbReference type="ARBA" id="ARBA00023136"/>
    </source>
</evidence>
<evidence type="ECO:0000256" key="3">
    <source>
        <dbReference type="ARBA" id="ARBA00022692"/>
    </source>
</evidence>
<comment type="subcellular location">
    <subcellularLocation>
        <location evidence="1">Membrane</location>
        <topology evidence="1">Multi-pass membrane protein</topology>
    </subcellularLocation>
</comment>
<evidence type="ECO:0000256" key="6">
    <source>
        <dbReference type="SAM" id="Phobius"/>
    </source>
</evidence>
<feature type="transmembrane region" description="Helical" evidence="6">
    <location>
        <begin position="12"/>
        <end position="38"/>
    </location>
</feature>